<proteinExistence type="predicted"/>
<reference evidence="1" key="1">
    <citation type="submission" date="2023-07" db="EMBL/GenBank/DDBJ databases">
        <authorList>
            <consortium name="AG Swart"/>
            <person name="Singh M."/>
            <person name="Singh A."/>
            <person name="Seah K."/>
            <person name="Emmerich C."/>
        </authorList>
    </citation>
    <scope>NUCLEOTIDE SEQUENCE</scope>
    <source>
        <strain evidence="1">DP1</strain>
    </source>
</reference>
<dbReference type="EMBL" id="CAMPGE010001242">
    <property type="protein sequence ID" value="CAI2360020.1"/>
    <property type="molecule type" value="Genomic_DNA"/>
</dbReference>
<dbReference type="Proteomes" id="UP001295684">
    <property type="component" value="Unassembled WGS sequence"/>
</dbReference>
<dbReference type="SUPFAM" id="SSF50249">
    <property type="entry name" value="Nucleic acid-binding proteins"/>
    <property type="match status" value="1"/>
</dbReference>
<comment type="caution">
    <text evidence="1">The sequence shown here is derived from an EMBL/GenBank/DDBJ whole genome shotgun (WGS) entry which is preliminary data.</text>
</comment>
<dbReference type="InterPro" id="IPR012340">
    <property type="entry name" value="NA-bd_OB-fold"/>
</dbReference>
<evidence type="ECO:0000313" key="1">
    <source>
        <dbReference type="EMBL" id="CAI2360020.1"/>
    </source>
</evidence>
<dbReference type="AlphaFoldDB" id="A0AAD1U290"/>
<protein>
    <submittedName>
        <fullName evidence="1">Uncharacterized protein</fullName>
    </submittedName>
</protein>
<evidence type="ECO:0000313" key="2">
    <source>
        <dbReference type="Proteomes" id="UP001295684"/>
    </source>
</evidence>
<accession>A0AAD1U290</accession>
<sequence length="626" mass="72422">MELLSHILKEAKCDDLKEILSRDTKLQVIDLHGISQVHSQTQSECLNLTLWDGFDEIQAKVVTDILNRMTQTIELYCILSFNSCCFLKHKSNNEKILMVGSDIKIIKKCSEKILPQAEVSLVKEDPDASAIKVLANVGEFFIDPTPCKECETEIDFSDLEEDSDSHDYLPISKISICHNYQRKDWKIKAKVVNIFPIKRFKSRFDNRICNVLNIILADYYTGEEIEGTFYDHLIEKFFNVEEGEVKASKNPDHIVVNQVYIISGCKILDNKNTSTVDHKRKLNFKEDSLVKRWFPVNRKALRKLKKANFVYNCQLVSKVAQTADVIGVVSNKINIFHKTSSKSLNSIVAFYLLIFKNSKQEHLERVILKICDNKASILDFQQGDIIAIFNCKVKKASMVYLESHSIEDILMHENLNNFELKEQLGIAYESFQVNLVLDEISNQVDHPPTGEDFKTNEPTVKCQVIIPSENYDKDHLLFIQKCMSCGNYQDILEGDFIHKTEYCNSCNTDREFCLEYNIQCQIVLESGTTYQCVMRNLCALEILPRPAYRLYRMEDTLRKELLDTCTKCFCEMDDFYEPDCKHDNFCNVILEDSWAIQLAGSQQSQLCFHEQEGKTCYEIFQILFLK</sequence>
<gene>
    <name evidence="1" type="ORF">ECRASSUSDP1_LOCUS1315</name>
</gene>
<organism evidence="1 2">
    <name type="scientific">Euplotes crassus</name>
    <dbReference type="NCBI Taxonomy" id="5936"/>
    <lineage>
        <taxon>Eukaryota</taxon>
        <taxon>Sar</taxon>
        <taxon>Alveolata</taxon>
        <taxon>Ciliophora</taxon>
        <taxon>Intramacronucleata</taxon>
        <taxon>Spirotrichea</taxon>
        <taxon>Hypotrichia</taxon>
        <taxon>Euplotida</taxon>
        <taxon>Euplotidae</taxon>
        <taxon>Moneuplotes</taxon>
    </lineage>
</organism>
<dbReference type="Gene3D" id="2.40.50.140">
    <property type="entry name" value="Nucleic acid-binding proteins"/>
    <property type="match status" value="1"/>
</dbReference>
<keyword evidence="2" id="KW-1185">Reference proteome</keyword>
<name>A0AAD1U290_EUPCR</name>